<gene>
    <name evidence="1" type="ORF">AYY18_14065</name>
</gene>
<evidence type="ECO:0000313" key="1">
    <source>
        <dbReference type="EMBL" id="OBU12986.1"/>
    </source>
</evidence>
<comment type="caution">
    <text evidence="1">The sequence shown here is derived from an EMBL/GenBank/DDBJ whole genome shotgun (WGS) entry which is preliminary data.</text>
</comment>
<reference evidence="2" key="1">
    <citation type="submission" date="2016-06" db="EMBL/GenBank/DDBJ databases">
        <authorList>
            <person name="Butler K."/>
        </authorList>
    </citation>
    <scope>NUCLEOTIDE SEQUENCE [LARGE SCALE GENOMIC DNA]</scope>
    <source>
        <strain evidence="2">GCSL-Mp20</strain>
    </source>
</reference>
<keyword evidence="2" id="KW-1185">Reference proteome</keyword>
<name>A0A1B8HT96_9GAMM</name>
<sequence length="67" mass="8103">MKYLTLCVKPRGFLYPYSFKLQVCWPHYARRVTYLCMLPVWRHVLPACILSYSEYIRDIFLLTRDPG</sequence>
<dbReference type="AlphaFoldDB" id="A0A1B8HT96"/>
<evidence type="ECO:0000313" key="2">
    <source>
        <dbReference type="Proteomes" id="UP000092377"/>
    </source>
</evidence>
<proteinExistence type="predicted"/>
<organism evidence="1 2">
    <name type="scientific">Morganella psychrotolerans</name>
    <dbReference type="NCBI Taxonomy" id="368603"/>
    <lineage>
        <taxon>Bacteria</taxon>
        <taxon>Pseudomonadati</taxon>
        <taxon>Pseudomonadota</taxon>
        <taxon>Gammaproteobacteria</taxon>
        <taxon>Enterobacterales</taxon>
        <taxon>Morganellaceae</taxon>
        <taxon>Morganella</taxon>
    </lineage>
</organism>
<dbReference type="EMBL" id="LZEY01000003">
    <property type="protein sequence ID" value="OBU12986.1"/>
    <property type="molecule type" value="Genomic_DNA"/>
</dbReference>
<protein>
    <submittedName>
        <fullName evidence="1">Uncharacterized protein</fullName>
    </submittedName>
</protein>
<accession>A0A1B8HT96</accession>
<dbReference type="Proteomes" id="UP000092377">
    <property type="component" value="Unassembled WGS sequence"/>
</dbReference>